<reference evidence="1" key="2">
    <citation type="journal article" date="2022" name="New Phytol.">
        <title>Evolutionary transition to the ectomycorrhizal habit in the genomes of a hyperdiverse lineage of mushroom-forming fungi.</title>
        <authorList>
            <person name="Looney B."/>
            <person name="Miyauchi S."/>
            <person name="Morin E."/>
            <person name="Drula E."/>
            <person name="Courty P.E."/>
            <person name="Kohler A."/>
            <person name="Kuo A."/>
            <person name="LaButti K."/>
            <person name="Pangilinan J."/>
            <person name="Lipzen A."/>
            <person name="Riley R."/>
            <person name="Andreopoulos W."/>
            <person name="He G."/>
            <person name="Johnson J."/>
            <person name="Nolan M."/>
            <person name="Tritt A."/>
            <person name="Barry K.W."/>
            <person name="Grigoriev I.V."/>
            <person name="Nagy L.G."/>
            <person name="Hibbett D."/>
            <person name="Henrissat B."/>
            <person name="Matheny P.B."/>
            <person name="Labbe J."/>
            <person name="Martin F.M."/>
        </authorList>
    </citation>
    <scope>NUCLEOTIDE SEQUENCE</scope>
    <source>
        <strain evidence="1">HHB10654</strain>
    </source>
</reference>
<dbReference type="EMBL" id="MU277534">
    <property type="protein sequence ID" value="KAI0054300.1"/>
    <property type="molecule type" value="Genomic_DNA"/>
</dbReference>
<evidence type="ECO:0000313" key="1">
    <source>
        <dbReference type="EMBL" id="KAI0054300.1"/>
    </source>
</evidence>
<keyword evidence="2" id="KW-1185">Reference proteome</keyword>
<dbReference type="Proteomes" id="UP000814140">
    <property type="component" value="Unassembled WGS sequence"/>
</dbReference>
<name>A0ACB8SEC1_9AGAM</name>
<proteinExistence type="predicted"/>
<reference evidence="1" key="1">
    <citation type="submission" date="2021-03" db="EMBL/GenBank/DDBJ databases">
        <authorList>
            <consortium name="DOE Joint Genome Institute"/>
            <person name="Ahrendt S."/>
            <person name="Looney B.P."/>
            <person name="Miyauchi S."/>
            <person name="Morin E."/>
            <person name="Drula E."/>
            <person name="Courty P.E."/>
            <person name="Chicoki N."/>
            <person name="Fauchery L."/>
            <person name="Kohler A."/>
            <person name="Kuo A."/>
            <person name="Labutti K."/>
            <person name="Pangilinan J."/>
            <person name="Lipzen A."/>
            <person name="Riley R."/>
            <person name="Andreopoulos W."/>
            <person name="He G."/>
            <person name="Johnson J."/>
            <person name="Barry K.W."/>
            <person name="Grigoriev I.V."/>
            <person name="Nagy L."/>
            <person name="Hibbett D."/>
            <person name="Henrissat B."/>
            <person name="Matheny P.B."/>
            <person name="Labbe J."/>
            <person name="Martin F."/>
        </authorList>
    </citation>
    <scope>NUCLEOTIDE SEQUENCE</scope>
    <source>
        <strain evidence="1">HHB10654</strain>
    </source>
</reference>
<feature type="non-terminal residue" evidence="1">
    <location>
        <position position="204"/>
    </location>
</feature>
<accession>A0ACB8SEC1</accession>
<organism evidence="1 2">
    <name type="scientific">Artomyces pyxidatus</name>
    <dbReference type="NCBI Taxonomy" id="48021"/>
    <lineage>
        <taxon>Eukaryota</taxon>
        <taxon>Fungi</taxon>
        <taxon>Dikarya</taxon>
        <taxon>Basidiomycota</taxon>
        <taxon>Agaricomycotina</taxon>
        <taxon>Agaricomycetes</taxon>
        <taxon>Russulales</taxon>
        <taxon>Auriscalpiaceae</taxon>
        <taxon>Artomyces</taxon>
    </lineage>
</organism>
<protein>
    <submittedName>
        <fullName evidence="1">Uncharacterized protein</fullName>
    </submittedName>
</protein>
<comment type="caution">
    <text evidence="1">The sequence shown here is derived from an EMBL/GenBank/DDBJ whole genome shotgun (WGS) entry which is preliminary data.</text>
</comment>
<sequence>MDITVEKATVWVLHLDRVEQEEEKYGLESHSVPTFTGHRCGEYVLRWSCNETEGPAMEARCHGLPDGDVVLRFLETTIMNTGYSRQCRVPGLMVLCTDLTNYLLVLAPVLNSLPRPFLWMVEPPVIARLLVAGDQRAVFDYHMNCATKENDVGNRASLRRDHETARLAYTTAIRHTGYAIKMKLDNYQKDFVISLLPVFLANRA</sequence>
<evidence type="ECO:0000313" key="2">
    <source>
        <dbReference type="Proteomes" id="UP000814140"/>
    </source>
</evidence>
<gene>
    <name evidence="1" type="ORF">BV25DRAFT_1843764</name>
</gene>